<organism evidence="2 3">
    <name type="scientific">Acer saccharum</name>
    <name type="common">Sugar maple</name>
    <dbReference type="NCBI Taxonomy" id="4024"/>
    <lineage>
        <taxon>Eukaryota</taxon>
        <taxon>Viridiplantae</taxon>
        <taxon>Streptophyta</taxon>
        <taxon>Embryophyta</taxon>
        <taxon>Tracheophyta</taxon>
        <taxon>Spermatophyta</taxon>
        <taxon>Magnoliopsida</taxon>
        <taxon>eudicotyledons</taxon>
        <taxon>Gunneridae</taxon>
        <taxon>Pentapetalae</taxon>
        <taxon>rosids</taxon>
        <taxon>malvids</taxon>
        <taxon>Sapindales</taxon>
        <taxon>Sapindaceae</taxon>
        <taxon>Hippocastanoideae</taxon>
        <taxon>Acereae</taxon>
        <taxon>Acer</taxon>
    </lineage>
</organism>
<reference evidence="2" key="2">
    <citation type="submission" date="2023-06" db="EMBL/GenBank/DDBJ databases">
        <authorList>
            <person name="Swenson N.G."/>
            <person name="Wegrzyn J.L."/>
            <person name="Mcevoy S.L."/>
        </authorList>
    </citation>
    <scope>NUCLEOTIDE SEQUENCE</scope>
    <source>
        <strain evidence="2">NS2018</strain>
        <tissue evidence="2">Leaf</tissue>
    </source>
</reference>
<reference evidence="2" key="1">
    <citation type="journal article" date="2022" name="Plant J.">
        <title>Strategies of tolerance reflected in two North American maple genomes.</title>
        <authorList>
            <person name="McEvoy S.L."/>
            <person name="Sezen U.U."/>
            <person name="Trouern-Trend A."/>
            <person name="McMahon S.M."/>
            <person name="Schaberg P.G."/>
            <person name="Yang J."/>
            <person name="Wegrzyn J.L."/>
            <person name="Swenson N.G."/>
        </authorList>
    </citation>
    <scope>NUCLEOTIDE SEQUENCE</scope>
    <source>
        <strain evidence="2">NS2018</strain>
    </source>
</reference>
<evidence type="ECO:0000313" key="2">
    <source>
        <dbReference type="EMBL" id="KAK0603353.1"/>
    </source>
</evidence>
<keyword evidence="1" id="KW-1133">Transmembrane helix</keyword>
<evidence type="ECO:0000256" key="1">
    <source>
        <dbReference type="SAM" id="Phobius"/>
    </source>
</evidence>
<dbReference type="AlphaFoldDB" id="A0AA39T724"/>
<gene>
    <name evidence="2" type="ORF">LWI29_004011</name>
</gene>
<keyword evidence="1" id="KW-0812">Transmembrane</keyword>
<comment type="caution">
    <text evidence="2">The sequence shown here is derived from an EMBL/GenBank/DDBJ whole genome shotgun (WGS) entry which is preliminary data.</text>
</comment>
<dbReference type="Proteomes" id="UP001168877">
    <property type="component" value="Unassembled WGS sequence"/>
</dbReference>
<feature type="transmembrane region" description="Helical" evidence="1">
    <location>
        <begin position="6"/>
        <end position="27"/>
    </location>
</feature>
<keyword evidence="1" id="KW-0472">Membrane</keyword>
<accession>A0AA39T724</accession>
<protein>
    <submittedName>
        <fullName evidence="2">Uncharacterized protein</fullName>
    </submittedName>
</protein>
<name>A0AA39T724_ACESA</name>
<sequence>MSSLQLPLFFHLVMVSPLILVQFLIVLHDPLTLWSQGRRLAVLTHFVHCADSARTRHHLDSRIVKEERV</sequence>
<evidence type="ECO:0000313" key="3">
    <source>
        <dbReference type="Proteomes" id="UP001168877"/>
    </source>
</evidence>
<dbReference type="EMBL" id="JAUESC010000002">
    <property type="protein sequence ID" value="KAK0603353.1"/>
    <property type="molecule type" value="Genomic_DNA"/>
</dbReference>
<proteinExistence type="predicted"/>
<keyword evidence="3" id="KW-1185">Reference proteome</keyword>